<dbReference type="Gramene" id="EME30026">
    <property type="protein sequence ID" value="EME30026"/>
    <property type="gene ID" value="Gasu_26130"/>
</dbReference>
<dbReference type="InterPro" id="IPR005662">
    <property type="entry name" value="GTPase_Era-like"/>
</dbReference>
<feature type="region of interest" description="G5" evidence="6">
    <location>
        <begin position="243"/>
        <end position="245"/>
    </location>
</feature>
<accession>M2W2V2</accession>
<dbReference type="Proteomes" id="UP000030680">
    <property type="component" value="Unassembled WGS sequence"/>
</dbReference>
<feature type="region of interest" description="G3" evidence="6">
    <location>
        <begin position="141"/>
        <end position="144"/>
    </location>
</feature>
<dbReference type="STRING" id="130081.M2W2V2"/>
<dbReference type="NCBIfam" id="TIGR00436">
    <property type="entry name" value="era"/>
    <property type="match status" value="1"/>
</dbReference>
<dbReference type="GeneID" id="17088785"/>
<evidence type="ECO:0000256" key="3">
    <source>
        <dbReference type="ARBA" id="ARBA00022884"/>
    </source>
</evidence>
<dbReference type="Pfam" id="PF01926">
    <property type="entry name" value="MMR_HSR1"/>
    <property type="match status" value="1"/>
</dbReference>
<dbReference type="InterPro" id="IPR027417">
    <property type="entry name" value="P-loop_NTPase"/>
</dbReference>
<evidence type="ECO:0000259" key="9">
    <source>
        <dbReference type="PROSITE" id="PS51713"/>
    </source>
</evidence>
<dbReference type="InterPro" id="IPR004044">
    <property type="entry name" value="KH_dom_type_2"/>
</dbReference>
<comment type="similarity">
    <text evidence="1 6 7">Belongs to the TRAFAC class TrmE-Era-EngA-EngB-Septin-like GTPase superfamily. Era GTPase family.</text>
</comment>
<evidence type="ECO:0000256" key="4">
    <source>
        <dbReference type="ARBA" id="ARBA00023134"/>
    </source>
</evidence>
<organism evidence="10 11">
    <name type="scientific">Galdieria sulphuraria</name>
    <name type="common">Red alga</name>
    <dbReference type="NCBI Taxonomy" id="130081"/>
    <lineage>
        <taxon>Eukaryota</taxon>
        <taxon>Rhodophyta</taxon>
        <taxon>Bangiophyceae</taxon>
        <taxon>Galdieriales</taxon>
        <taxon>Galdieriaceae</taxon>
        <taxon>Galdieria</taxon>
    </lineage>
</organism>
<dbReference type="CDD" id="cd04163">
    <property type="entry name" value="Era"/>
    <property type="match status" value="1"/>
</dbReference>
<evidence type="ECO:0000256" key="7">
    <source>
        <dbReference type="RuleBase" id="RU003761"/>
    </source>
</evidence>
<reference evidence="11" key="1">
    <citation type="journal article" date="2013" name="Science">
        <title>Gene transfer from bacteria and archaea facilitated evolution of an extremophilic eukaryote.</title>
        <authorList>
            <person name="Schonknecht G."/>
            <person name="Chen W.H."/>
            <person name="Ternes C.M."/>
            <person name="Barbier G.G."/>
            <person name="Shrestha R.P."/>
            <person name="Stanke M."/>
            <person name="Brautigam A."/>
            <person name="Baker B.J."/>
            <person name="Banfield J.F."/>
            <person name="Garavito R.M."/>
            <person name="Carr K."/>
            <person name="Wilkerson C."/>
            <person name="Rensing S.A."/>
            <person name="Gagneul D."/>
            <person name="Dickenson N.E."/>
            <person name="Oesterhelt C."/>
            <person name="Lercher M.J."/>
            <person name="Weber A.P."/>
        </authorList>
    </citation>
    <scope>NUCLEOTIDE SEQUENCE [LARGE SCALE GENOMIC DNA]</scope>
    <source>
        <strain evidence="11">074W</strain>
    </source>
</reference>
<dbReference type="Gene3D" id="3.30.300.20">
    <property type="match status" value="1"/>
</dbReference>
<keyword evidence="2 6" id="KW-0547">Nucleotide-binding</keyword>
<keyword evidence="11" id="KW-1185">Reference proteome</keyword>
<dbReference type="InterPro" id="IPR009019">
    <property type="entry name" value="KH_sf_prok-type"/>
</dbReference>
<keyword evidence="4 6" id="KW-0342">GTP-binding</keyword>
<keyword evidence="3 5" id="KW-0694">RNA-binding</keyword>
<dbReference type="OMA" id="WAEVDVI"/>
<dbReference type="GO" id="GO:0000028">
    <property type="term" value="P:ribosomal small subunit assembly"/>
    <property type="evidence" value="ECO:0007669"/>
    <property type="project" value="TreeGrafter"/>
</dbReference>
<dbReference type="InterPro" id="IPR005225">
    <property type="entry name" value="Small_GTP-bd"/>
</dbReference>
<dbReference type="SUPFAM" id="SSF52540">
    <property type="entry name" value="P-loop containing nucleoside triphosphate hydrolases"/>
    <property type="match status" value="1"/>
</dbReference>
<dbReference type="AlphaFoldDB" id="M2W2V2"/>
<protein>
    <submittedName>
        <fullName evidence="10">GTP-binding protein Era</fullName>
    </submittedName>
</protein>
<evidence type="ECO:0000256" key="2">
    <source>
        <dbReference type="ARBA" id="ARBA00022741"/>
    </source>
</evidence>
<dbReference type="InterPro" id="IPR030388">
    <property type="entry name" value="G_ERA_dom"/>
</dbReference>
<name>M2W2V2_GALSU</name>
<dbReference type="NCBIfam" id="NF000908">
    <property type="entry name" value="PRK00089.1"/>
    <property type="match status" value="1"/>
</dbReference>
<dbReference type="OrthoDB" id="8954335at2759"/>
<feature type="region of interest" description="G1" evidence="6">
    <location>
        <begin position="94"/>
        <end position="101"/>
    </location>
</feature>
<evidence type="ECO:0000259" key="8">
    <source>
        <dbReference type="PROSITE" id="PS50823"/>
    </source>
</evidence>
<evidence type="ECO:0000313" key="10">
    <source>
        <dbReference type="EMBL" id="EME30026.1"/>
    </source>
</evidence>
<evidence type="ECO:0000313" key="11">
    <source>
        <dbReference type="Proteomes" id="UP000030680"/>
    </source>
</evidence>
<dbReference type="eggNOG" id="KOG1423">
    <property type="taxonomic scope" value="Eukaryota"/>
</dbReference>
<feature type="region of interest" description="G4" evidence="6">
    <location>
        <begin position="212"/>
        <end position="215"/>
    </location>
</feature>
<feature type="domain" description="KH type-2" evidence="8">
    <location>
        <begin position="295"/>
        <end position="372"/>
    </location>
</feature>
<dbReference type="PANTHER" id="PTHR42698:SF2">
    <property type="entry name" value="GTPASE ERA-LIKE, CHLOROPLASTIC"/>
    <property type="match status" value="1"/>
</dbReference>
<dbReference type="NCBIfam" id="TIGR00231">
    <property type="entry name" value="small_GTP"/>
    <property type="match status" value="1"/>
</dbReference>
<dbReference type="RefSeq" id="XP_005706546.1">
    <property type="nucleotide sequence ID" value="XM_005706489.1"/>
</dbReference>
<feature type="domain" description="Era-type G" evidence="9">
    <location>
        <begin position="86"/>
        <end position="264"/>
    </location>
</feature>
<dbReference type="EMBL" id="KB454503">
    <property type="protein sequence ID" value="EME30026.1"/>
    <property type="molecule type" value="Genomic_DNA"/>
</dbReference>
<dbReference type="CDD" id="cd22534">
    <property type="entry name" value="KH-II_Era"/>
    <property type="match status" value="1"/>
</dbReference>
<evidence type="ECO:0000256" key="6">
    <source>
        <dbReference type="PROSITE-ProRule" id="PRU01050"/>
    </source>
</evidence>
<dbReference type="KEGG" id="gsl:Gasu_26130"/>
<dbReference type="InterPro" id="IPR006073">
    <property type="entry name" value="GTP-bd"/>
</dbReference>
<proteinExistence type="inferred from homology"/>
<feature type="region of interest" description="G2" evidence="6">
    <location>
        <begin position="120"/>
        <end position="124"/>
    </location>
</feature>
<dbReference type="Pfam" id="PF07650">
    <property type="entry name" value="KH_2"/>
    <property type="match status" value="1"/>
</dbReference>
<dbReference type="GO" id="GO:0043024">
    <property type="term" value="F:ribosomal small subunit binding"/>
    <property type="evidence" value="ECO:0007669"/>
    <property type="project" value="TreeGrafter"/>
</dbReference>
<evidence type="ECO:0000256" key="5">
    <source>
        <dbReference type="PROSITE-ProRule" id="PRU00118"/>
    </source>
</evidence>
<gene>
    <name evidence="10" type="ORF">Gasu_26130</name>
</gene>
<dbReference type="InterPro" id="IPR015946">
    <property type="entry name" value="KH_dom-like_a/b"/>
</dbReference>
<dbReference type="GO" id="GO:0005525">
    <property type="term" value="F:GTP binding"/>
    <property type="evidence" value="ECO:0007669"/>
    <property type="project" value="UniProtKB-UniRule"/>
</dbReference>
<dbReference type="SUPFAM" id="SSF54814">
    <property type="entry name" value="Prokaryotic type KH domain (KH-domain type II)"/>
    <property type="match status" value="1"/>
</dbReference>
<dbReference type="HAMAP" id="MF_00367">
    <property type="entry name" value="GTPase_Era"/>
    <property type="match status" value="1"/>
</dbReference>
<evidence type="ECO:0000256" key="1">
    <source>
        <dbReference type="ARBA" id="ARBA00007921"/>
    </source>
</evidence>
<dbReference type="PANTHER" id="PTHR42698">
    <property type="entry name" value="GTPASE ERA"/>
    <property type="match status" value="1"/>
</dbReference>
<dbReference type="PROSITE" id="PS50823">
    <property type="entry name" value="KH_TYPE_2"/>
    <property type="match status" value="1"/>
</dbReference>
<dbReference type="GO" id="GO:0019843">
    <property type="term" value="F:rRNA binding"/>
    <property type="evidence" value="ECO:0007669"/>
    <property type="project" value="TreeGrafter"/>
</dbReference>
<sequence length="390" mass="44328">MFLTNTVVSETCFYISQSCCILSKRRFRLVCRRNLSVSKFLACSFNQSLLLRKGLELDAFSLSPRRSFCSLNASLDGVTESTDETKFGFIALLGRTNSGKSTLLNALVETKVAIVTPKVQTTRTKVVGILTQGNSQLAFMDTPGMFTPKKRLERAMIEVARKAQYEADLIVLVVDVSKALRSGDDTLDETTLEIAKLCSHRKTSSELFLCLNKVDLVSVPQLKRVETVVVTSFNLSFREIFKVSALHGQGVREMRDALIPFLPQGPWLFDPDDMTSMSMRSYAAEITREKLILKLKQEIPYAIAVETVDWKDYSDGSIRILQHIFVERESQKVIIIGRRGQNLKQLGIETRQELAQIFGKPVHLFLQVKIRKDWSEDVEYYKNWGLKYRV</sequence>
<dbReference type="PROSITE" id="PS51713">
    <property type="entry name" value="G_ERA"/>
    <property type="match status" value="1"/>
</dbReference>
<dbReference type="Gene3D" id="3.40.50.300">
    <property type="entry name" value="P-loop containing nucleotide triphosphate hydrolases"/>
    <property type="match status" value="1"/>
</dbReference>